<proteinExistence type="predicted"/>
<accession>A0A7Z0BK90</accession>
<protein>
    <submittedName>
        <fullName evidence="1">Uncharacterized protein</fullName>
    </submittedName>
</protein>
<sequence>MAWDRSQDADKYEAARLLEQLHSHWWVLWGPGSRLFFAFYLGPRHVAPLSAATQRQLDERIRTTEREAQPHRGQ</sequence>
<organism evidence="1 2">
    <name type="scientific">Nocardiopsis sinuspersici</name>
    <dbReference type="NCBI Taxonomy" id="501010"/>
    <lineage>
        <taxon>Bacteria</taxon>
        <taxon>Bacillati</taxon>
        <taxon>Actinomycetota</taxon>
        <taxon>Actinomycetes</taxon>
        <taxon>Streptosporangiales</taxon>
        <taxon>Nocardiopsidaceae</taxon>
        <taxon>Nocardiopsis</taxon>
    </lineage>
</organism>
<dbReference type="RefSeq" id="WP_179809765.1">
    <property type="nucleotide sequence ID" value="NZ_JACCHL010000001.1"/>
</dbReference>
<gene>
    <name evidence="1" type="ORF">HNR06_001806</name>
</gene>
<dbReference type="Proteomes" id="UP000584931">
    <property type="component" value="Unassembled WGS sequence"/>
</dbReference>
<evidence type="ECO:0000313" key="1">
    <source>
        <dbReference type="EMBL" id="NYH52217.1"/>
    </source>
</evidence>
<comment type="caution">
    <text evidence="1">The sequence shown here is derived from an EMBL/GenBank/DDBJ whole genome shotgun (WGS) entry which is preliminary data.</text>
</comment>
<name>A0A7Z0BK90_9ACTN</name>
<dbReference type="EMBL" id="JACCHL010000001">
    <property type="protein sequence ID" value="NYH52217.1"/>
    <property type="molecule type" value="Genomic_DNA"/>
</dbReference>
<reference evidence="1 2" key="1">
    <citation type="submission" date="2020-07" db="EMBL/GenBank/DDBJ databases">
        <title>Sequencing the genomes of 1000 actinobacteria strains.</title>
        <authorList>
            <person name="Klenk H.-P."/>
        </authorList>
    </citation>
    <scope>NUCLEOTIDE SEQUENCE [LARGE SCALE GENOMIC DNA]</scope>
    <source>
        <strain evidence="1 2">DSM 45278</strain>
    </source>
</reference>
<evidence type="ECO:0000313" key="2">
    <source>
        <dbReference type="Proteomes" id="UP000584931"/>
    </source>
</evidence>
<dbReference type="AlphaFoldDB" id="A0A7Z0BK90"/>